<feature type="transmembrane region" description="Helical" evidence="9">
    <location>
        <begin position="6"/>
        <end position="26"/>
    </location>
</feature>
<name>A0ABP7MXF3_9MICO</name>
<reference evidence="11" key="1">
    <citation type="journal article" date="2019" name="Int. J. Syst. Evol. Microbiol.">
        <title>The Global Catalogue of Microorganisms (GCM) 10K type strain sequencing project: providing services to taxonomists for standard genome sequencing and annotation.</title>
        <authorList>
            <consortium name="The Broad Institute Genomics Platform"/>
            <consortium name="The Broad Institute Genome Sequencing Center for Infectious Disease"/>
            <person name="Wu L."/>
            <person name="Ma J."/>
        </authorList>
    </citation>
    <scope>NUCLEOTIDE SEQUENCE [LARGE SCALE GENOMIC DNA]</scope>
    <source>
        <strain evidence="11">JCM 17024</strain>
    </source>
</reference>
<keyword evidence="7 9" id="KW-0472">Membrane</keyword>
<sequence length="297" mass="30720">METLSSLLIAGLSLGSVYAVLALGFVTIFKSTGVFNLAQGSLLVMSVLVLARLEPLIGFFPALLAGVAFGGMLSGAVYLVLARRVKGPDLMVLLAILMIAVDIALTTEARREIGTQIIPVHTPWGDMTLDFLGATVPLSRVVTVCVASVLLAVFFLALRYTGWGVAMRANAEDQEAAALAGINTSRISTSAWVVGGALTVIAGVFLVSFPTPGLEIGVGVTALRALPAVMLGGVDSFGGAVVGGLIIGVVEALAAGYQHQLAFLGIGLSGVLPYVVLFVVLLWRPQGLFGSREAVRV</sequence>
<evidence type="ECO:0000256" key="3">
    <source>
        <dbReference type="ARBA" id="ARBA00022475"/>
    </source>
</evidence>
<dbReference type="PANTHER" id="PTHR11795:SF450">
    <property type="entry name" value="ABC TRANSPORTER PERMEASE PROTEIN"/>
    <property type="match status" value="1"/>
</dbReference>
<feature type="transmembrane region" description="Helical" evidence="9">
    <location>
        <begin position="59"/>
        <end position="81"/>
    </location>
</feature>
<evidence type="ECO:0000256" key="8">
    <source>
        <dbReference type="ARBA" id="ARBA00037998"/>
    </source>
</evidence>
<evidence type="ECO:0000256" key="5">
    <source>
        <dbReference type="ARBA" id="ARBA00022970"/>
    </source>
</evidence>
<feature type="transmembrane region" description="Helical" evidence="9">
    <location>
        <begin position="90"/>
        <end position="107"/>
    </location>
</feature>
<dbReference type="PANTHER" id="PTHR11795">
    <property type="entry name" value="BRANCHED-CHAIN AMINO ACID TRANSPORT SYSTEM PERMEASE PROTEIN LIVH"/>
    <property type="match status" value="1"/>
</dbReference>
<keyword evidence="6 9" id="KW-1133">Transmembrane helix</keyword>
<feature type="transmembrane region" description="Helical" evidence="9">
    <location>
        <begin position="261"/>
        <end position="283"/>
    </location>
</feature>
<evidence type="ECO:0000256" key="9">
    <source>
        <dbReference type="SAM" id="Phobius"/>
    </source>
</evidence>
<organism evidence="10 11">
    <name type="scientific">Microbacterium soli</name>
    <dbReference type="NCBI Taxonomy" id="446075"/>
    <lineage>
        <taxon>Bacteria</taxon>
        <taxon>Bacillati</taxon>
        <taxon>Actinomycetota</taxon>
        <taxon>Actinomycetes</taxon>
        <taxon>Micrococcales</taxon>
        <taxon>Microbacteriaceae</taxon>
        <taxon>Microbacterium</taxon>
    </lineage>
</organism>
<dbReference type="InterPro" id="IPR052157">
    <property type="entry name" value="BCAA_transport_permease"/>
</dbReference>
<dbReference type="RefSeq" id="WP_344818097.1">
    <property type="nucleotide sequence ID" value="NZ_BAABCP010000001.1"/>
</dbReference>
<comment type="subcellular location">
    <subcellularLocation>
        <location evidence="1">Cell membrane</location>
        <topology evidence="1">Multi-pass membrane protein</topology>
    </subcellularLocation>
</comment>
<keyword evidence="3" id="KW-1003">Cell membrane</keyword>
<dbReference type="Proteomes" id="UP001501591">
    <property type="component" value="Unassembled WGS sequence"/>
</dbReference>
<feature type="transmembrane region" description="Helical" evidence="9">
    <location>
        <begin position="138"/>
        <end position="158"/>
    </location>
</feature>
<dbReference type="Pfam" id="PF02653">
    <property type="entry name" value="BPD_transp_2"/>
    <property type="match status" value="1"/>
</dbReference>
<dbReference type="EMBL" id="BAABCP010000001">
    <property type="protein sequence ID" value="GAA3930878.1"/>
    <property type="molecule type" value="Genomic_DNA"/>
</dbReference>
<evidence type="ECO:0000256" key="4">
    <source>
        <dbReference type="ARBA" id="ARBA00022692"/>
    </source>
</evidence>
<gene>
    <name evidence="10" type="ORF">GCM10022383_06820</name>
</gene>
<evidence type="ECO:0000256" key="2">
    <source>
        <dbReference type="ARBA" id="ARBA00022448"/>
    </source>
</evidence>
<feature type="transmembrane region" description="Helical" evidence="9">
    <location>
        <begin position="191"/>
        <end position="209"/>
    </location>
</feature>
<evidence type="ECO:0000313" key="11">
    <source>
        <dbReference type="Proteomes" id="UP001501591"/>
    </source>
</evidence>
<comment type="caution">
    <text evidence="10">The sequence shown here is derived from an EMBL/GenBank/DDBJ whole genome shotgun (WGS) entry which is preliminary data.</text>
</comment>
<dbReference type="InterPro" id="IPR001851">
    <property type="entry name" value="ABC_transp_permease"/>
</dbReference>
<evidence type="ECO:0000256" key="6">
    <source>
        <dbReference type="ARBA" id="ARBA00022989"/>
    </source>
</evidence>
<keyword evidence="11" id="KW-1185">Reference proteome</keyword>
<keyword evidence="2" id="KW-0813">Transport</keyword>
<keyword evidence="5" id="KW-0029">Amino-acid transport</keyword>
<evidence type="ECO:0000256" key="1">
    <source>
        <dbReference type="ARBA" id="ARBA00004651"/>
    </source>
</evidence>
<evidence type="ECO:0000256" key="7">
    <source>
        <dbReference type="ARBA" id="ARBA00023136"/>
    </source>
</evidence>
<keyword evidence="4 9" id="KW-0812">Transmembrane</keyword>
<proteinExistence type="inferred from homology"/>
<evidence type="ECO:0000313" key="10">
    <source>
        <dbReference type="EMBL" id="GAA3930878.1"/>
    </source>
</evidence>
<dbReference type="CDD" id="cd06582">
    <property type="entry name" value="TM_PBP1_LivH_like"/>
    <property type="match status" value="1"/>
</dbReference>
<accession>A0ABP7MXF3</accession>
<protein>
    <submittedName>
        <fullName evidence="10">Branched-chain amino acid ABC transporter permease</fullName>
    </submittedName>
</protein>
<feature type="transmembrane region" description="Helical" evidence="9">
    <location>
        <begin position="229"/>
        <end position="254"/>
    </location>
</feature>
<comment type="similarity">
    <text evidence="8">Belongs to the binding-protein-dependent transport system permease family. LivHM subfamily.</text>
</comment>